<reference evidence="2 3" key="1">
    <citation type="submission" date="2020-07" db="EMBL/GenBank/DDBJ databases">
        <title>Genomic Encyclopedia of Type Strains, Phase IV (KMG-V): Genome sequencing to study the core and pangenomes of soil and plant-associated prokaryotes.</title>
        <authorList>
            <person name="Whitman W."/>
        </authorList>
    </citation>
    <scope>NUCLEOTIDE SEQUENCE [LARGE SCALE GENOMIC DNA]</scope>
    <source>
        <strain evidence="2 3">AN3</strain>
    </source>
</reference>
<dbReference type="Proteomes" id="UP000549052">
    <property type="component" value="Unassembled WGS sequence"/>
</dbReference>
<keyword evidence="3" id="KW-1185">Reference proteome</keyword>
<dbReference type="AlphaFoldDB" id="A0A839EC92"/>
<name>A0A839EC92_9HYPH</name>
<dbReference type="EMBL" id="JACGXN010000001">
    <property type="protein sequence ID" value="MBA8877541.1"/>
    <property type="molecule type" value="Genomic_DNA"/>
</dbReference>
<evidence type="ECO:0000313" key="2">
    <source>
        <dbReference type="EMBL" id="MBA8877541.1"/>
    </source>
</evidence>
<evidence type="ECO:0000256" key="1">
    <source>
        <dbReference type="SAM" id="Phobius"/>
    </source>
</evidence>
<comment type="caution">
    <text evidence="2">The sequence shown here is derived from an EMBL/GenBank/DDBJ whole genome shotgun (WGS) entry which is preliminary data.</text>
</comment>
<feature type="transmembrane region" description="Helical" evidence="1">
    <location>
        <begin position="6"/>
        <end position="23"/>
    </location>
</feature>
<keyword evidence="1" id="KW-0472">Membrane</keyword>
<sequence>MNMMSLPAIVGISIGAAIAISFSKKNREKTGGKRLLMFIGGFAVTLVALLALNFGIYYSKMA</sequence>
<organism evidence="2 3">
    <name type="scientific">Phyllobacterium myrsinacearum</name>
    <dbReference type="NCBI Taxonomy" id="28101"/>
    <lineage>
        <taxon>Bacteria</taxon>
        <taxon>Pseudomonadati</taxon>
        <taxon>Pseudomonadota</taxon>
        <taxon>Alphaproteobacteria</taxon>
        <taxon>Hyphomicrobiales</taxon>
        <taxon>Phyllobacteriaceae</taxon>
        <taxon>Phyllobacterium</taxon>
    </lineage>
</organism>
<gene>
    <name evidence="2" type="ORF">FHW16_001223</name>
</gene>
<dbReference type="RefSeq" id="WP_182548197.1">
    <property type="nucleotide sequence ID" value="NZ_JACGXN010000001.1"/>
</dbReference>
<evidence type="ECO:0000313" key="3">
    <source>
        <dbReference type="Proteomes" id="UP000549052"/>
    </source>
</evidence>
<protein>
    <submittedName>
        <fullName evidence="2">Uncharacterized protein</fullName>
    </submittedName>
</protein>
<feature type="transmembrane region" description="Helical" evidence="1">
    <location>
        <begin position="35"/>
        <end position="58"/>
    </location>
</feature>
<keyword evidence="1" id="KW-0812">Transmembrane</keyword>
<proteinExistence type="predicted"/>
<accession>A0A839EC92</accession>
<keyword evidence="1" id="KW-1133">Transmembrane helix</keyword>